<feature type="domain" description="Cobalamin adenosyltransferase-like" evidence="4">
    <location>
        <begin position="3"/>
        <end position="85"/>
    </location>
</feature>
<gene>
    <name evidence="5" type="ORF">METZ01_LOCUS313454</name>
</gene>
<evidence type="ECO:0000313" key="5">
    <source>
        <dbReference type="EMBL" id="SVC60600.1"/>
    </source>
</evidence>
<dbReference type="InterPro" id="IPR036451">
    <property type="entry name" value="CblAdoTrfase-like_sf"/>
</dbReference>
<reference evidence="5" key="1">
    <citation type="submission" date="2018-05" db="EMBL/GenBank/DDBJ databases">
        <authorList>
            <person name="Lanie J.A."/>
            <person name="Ng W.-L."/>
            <person name="Kazmierczak K.M."/>
            <person name="Andrzejewski T.M."/>
            <person name="Davidsen T.M."/>
            <person name="Wayne K.J."/>
            <person name="Tettelin H."/>
            <person name="Glass J.I."/>
            <person name="Rusch D."/>
            <person name="Podicherti R."/>
            <person name="Tsui H.-C.T."/>
            <person name="Winkler M.E."/>
        </authorList>
    </citation>
    <scope>NUCLEOTIDE SEQUENCE</scope>
</reference>
<keyword evidence="1" id="KW-0808">Transferase</keyword>
<proteinExistence type="predicted"/>
<dbReference type="SUPFAM" id="SSF89028">
    <property type="entry name" value="Cobalamin adenosyltransferase-like"/>
    <property type="match status" value="1"/>
</dbReference>
<dbReference type="PANTHER" id="PTHR12213:SF0">
    <property type="entry name" value="CORRINOID ADENOSYLTRANSFERASE MMAB"/>
    <property type="match status" value="1"/>
</dbReference>
<dbReference type="AlphaFoldDB" id="A0A382NIU5"/>
<keyword evidence="2" id="KW-0547">Nucleotide-binding</keyword>
<dbReference type="GO" id="GO:0005524">
    <property type="term" value="F:ATP binding"/>
    <property type="evidence" value="ECO:0007669"/>
    <property type="project" value="UniProtKB-KW"/>
</dbReference>
<dbReference type="InterPro" id="IPR016030">
    <property type="entry name" value="CblAdoTrfase-like"/>
</dbReference>
<sequence>TLINNGQVKAIESFLDELNNDLEPLENFILPGGSVLISQCHLTRSVCRRAERRALVLADAEAVNPISLQFLNRFSDCLFVIARYCAKGTQTAEVLWQKQE</sequence>
<dbReference type="Pfam" id="PF01923">
    <property type="entry name" value="Cob_adeno_trans"/>
    <property type="match status" value="1"/>
</dbReference>
<name>A0A382NIU5_9ZZZZ</name>
<evidence type="ECO:0000256" key="2">
    <source>
        <dbReference type="ARBA" id="ARBA00022741"/>
    </source>
</evidence>
<dbReference type="InterPro" id="IPR029499">
    <property type="entry name" value="PduO-typ"/>
</dbReference>
<keyword evidence="3" id="KW-0067">ATP-binding</keyword>
<dbReference type="EMBL" id="UINC01100496">
    <property type="protein sequence ID" value="SVC60600.1"/>
    <property type="molecule type" value="Genomic_DNA"/>
</dbReference>
<protein>
    <recommendedName>
        <fullName evidence="4">Cobalamin adenosyltransferase-like domain-containing protein</fullName>
    </recommendedName>
</protein>
<accession>A0A382NIU5</accession>
<dbReference type="PANTHER" id="PTHR12213">
    <property type="entry name" value="CORRINOID ADENOSYLTRANSFERASE"/>
    <property type="match status" value="1"/>
</dbReference>
<feature type="non-terminal residue" evidence="5">
    <location>
        <position position="1"/>
    </location>
</feature>
<evidence type="ECO:0000259" key="4">
    <source>
        <dbReference type="Pfam" id="PF01923"/>
    </source>
</evidence>
<organism evidence="5">
    <name type="scientific">marine metagenome</name>
    <dbReference type="NCBI Taxonomy" id="408172"/>
    <lineage>
        <taxon>unclassified sequences</taxon>
        <taxon>metagenomes</taxon>
        <taxon>ecological metagenomes</taxon>
    </lineage>
</organism>
<evidence type="ECO:0000256" key="3">
    <source>
        <dbReference type="ARBA" id="ARBA00022840"/>
    </source>
</evidence>
<evidence type="ECO:0000256" key="1">
    <source>
        <dbReference type="ARBA" id="ARBA00022679"/>
    </source>
</evidence>
<dbReference type="GO" id="GO:0008817">
    <property type="term" value="F:corrinoid adenosyltransferase activity"/>
    <property type="evidence" value="ECO:0007669"/>
    <property type="project" value="TreeGrafter"/>
</dbReference>
<dbReference type="Gene3D" id="1.20.1200.10">
    <property type="entry name" value="Cobalamin adenosyltransferase-like"/>
    <property type="match status" value="1"/>
</dbReference>